<evidence type="ECO:0000313" key="3">
    <source>
        <dbReference type="Proteomes" id="UP000551758"/>
    </source>
</evidence>
<reference evidence="2 3" key="1">
    <citation type="journal article" date="2020" name="Mol. Biol. Evol.">
        <title>Interspecific Gene Flow and the Evolution of Specialization in Black and White Rhinoceros.</title>
        <authorList>
            <person name="Moodley Y."/>
            <person name="Westbury M.V."/>
            <person name="Russo I.M."/>
            <person name="Gopalakrishnan S."/>
            <person name="Rakotoarivelo A."/>
            <person name="Olsen R.A."/>
            <person name="Prost S."/>
            <person name="Tunstall T."/>
            <person name="Ryder O.A."/>
            <person name="Dalen L."/>
            <person name="Bruford M.W."/>
        </authorList>
    </citation>
    <scope>NUCLEOTIDE SEQUENCE [LARGE SCALE GENOMIC DNA]</scope>
    <source>
        <strain evidence="2">SBR-YM</strain>
        <tissue evidence="2">Skin</tissue>
    </source>
</reference>
<accession>A0A7J7F7A4</accession>
<comment type="caution">
    <text evidence="2">The sequence shown here is derived from an EMBL/GenBank/DDBJ whole genome shotgun (WGS) entry which is preliminary data.</text>
</comment>
<gene>
    <name evidence="2" type="ORF">HPG69_010373</name>
</gene>
<evidence type="ECO:0000256" key="1">
    <source>
        <dbReference type="SAM" id="MobiDB-lite"/>
    </source>
</evidence>
<proteinExistence type="predicted"/>
<dbReference type="AlphaFoldDB" id="A0A7J7F7A4"/>
<feature type="non-terminal residue" evidence="2">
    <location>
        <position position="1"/>
    </location>
</feature>
<evidence type="ECO:0000313" key="2">
    <source>
        <dbReference type="EMBL" id="KAF5923942.1"/>
    </source>
</evidence>
<sequence>YPATSSIALVDESSSAPNTSPQASNSNVTTQSFNYSWASSEKDLKNQHKPCTTKAHECHLLVVRKSMRVPSMEEVVVAMVDMVASASTFSGGRGGADPMSSVCIKNPIRVKEIICDFIKRWTAKLQIITD</sequence>
<protein>
    <submittedName>
        <fullName evidence="2">Uncharacterized protein</fullName>
    </submittedName>
</protein>
<keyword evidence="3" id="KW-1185">Reference proteome</keyword>
<organism evidence="2 3">
    <name type="scientific">Diceros bicornis minor</name>
    <name type="common">South-central black rhinoceros</name>
    <dbReference type="NCBI Taxonomy" id="77932"/>
    <lineage>
        <taxon>Eukaryota</taxon>
        <taxon>Metazoa</taxon>
        <taxon>Chordata</taxon>
        <taxon>Craniata</taxon>
        <taxon>Vertebrata</taxon>
        <taxon>Euteleostomi</taxon>
        <taxon>Mammalia</taxon>
        <taxon>Eutheria</taxon>
        <taxon>Laurasiatheria</taxon>
        <taxon>Perissodactyla</taxon>
        <taxon>Rhinocerotidae</taxon>
        <taxon>Diceros</taxon>
    </lineage>
</organism>
<name>A0A7J7F7A4_DICBM</name>
<dbReference type="Proteomes" id="UP000551758">
    <property type="component" value="Unassembled WGS sequence"/>
</dbReference>
<feature type="region of interest" description="Disordered" evidence="1">
    <location>
        <begin position="1"/>
        <end position="28"/>
    </location>
</feature>
<dbReference type="EMBL" id="JACDTQ010001070">
    <property type="protein sequence ID" value="KAF5923942.1"/>
    <property type="molecule type" value="Genomic_DNA"/>
</dbReference>